<feature type="compositionally biased region" description="Pro residues" evidence="1">
    <location>
        <begin position="23"/>
        <end position="39"/>
    </location>
</feature>
<dbReference type="InterPro" id="IPR013321">
    <property type="entry name" value="Arc_rbn_hlx_hlx"/>
</dbReference>
<dbReference type="EMBL" id="JAEKNR010000238">
    <property type="protein sequence ID" value="MBJ7601195.1"/>
    <property type="molecule type" value="Genomic_DNA"/>
</dbReference>
<evidence type="ECO:0000313" key="2">
    <source>
        <dbReference type="EMBL" id="MBJ7601195.1"/>
    </source>
</evidence>
<name>A0A934KAC0_9BACT</name>
<dbReference type="InterPro" id="IPR010985">
    <property type="entry name" value="Ribbon_hlx_hlx"/>
</dbReference>
<comment type="caution">
    <text evidence="2">The sequence shown here is derived from an EMBL/GenBank/DDBJ whole genome shotgun (WGS) entry which is preliminary data.</text>
</comment>
<keyword evidence="3" id="KW-1185">Reference proteome</keyword>
<evidence type="ECO:0000313" key="3">
    <source>
        <dbReference type="Proteomes" id="UP000612893"/>
    </source>
</evidence>
<evidence type="ECO:0000256" key="1">
    <source>
        <dbReference type="SAM" id="MobiDB-lite"/>
    </source>
</evidence>
<protein>
    <submittedName>
        <fullName evidence="2">Uncharacterized protein</fullName>
    </submittedName>
</protein>
<dbReference type="InterPro" id="IPR015354">
    <property type="entry name" value="DNA_partition_ParG"/>
</dbReference>
<dbReference type="AlphaFoldDB" id="A0A934KAC0"/>
<dbReference type="RefSeq" id="WP_338205332.1">
    <property type="nucleotide sequence ID" value="NZ_JAEKNR010000238.1"/>
</dbReference>
<proteinExistence type="predicted"/>
<reference evidence="2" key="1">
    <citation type="submission" date="2020-10" db="EMBL/GenBank/DDBJ databases">
        <title>Ca. Dormibacterota MAGs.</title>
        <authorList>
            <person name="Montgomery K."/>
        </authorList>
    </citation>
    <scope>NUCLEOTIDE SEQUENCE [LARGE SCALE GENOMIC DNA]</scope>
    <source>
        <strain evidence="2">SC8812_S17_10</strain>
    </source>
</reference>
<sequence>MAQLKKRNPYTMADPLADEGGEEPPPVGPGGSVTPPPATGPVASATTPLPVQRLVRVNFDVPQDLHTRIRMKAFSEGRSLKDVARELLQGWVNE</sequence>
<dbReference type="Pfam" id="PF09274">
    <property type="entry name" value="ParG"/>
    <property type="match status" value="1"/>
</dbReference>
<dbReference type="Gene3D" id="1.10.1220.10">
    <property type="entry name" value="Met repressor-like"/>
    <property type="match status" value="1"/>
</dbReference>
<feature type="region of interest" description="Disordered" evidence="1">
    <location>
        <begin position="1"/>
        <end position="50"/>
    </location>
</feature>
<dbReference type="SUPFAM" id="SSF47598">
    <property type="entry name" value="Ribbon-helix-helix"/>
    <property type="match status" value="1"/>
</dbReference>
<gene>
    <name evidence="2" type="ORF">JF922_24370</name>
</gene>
<dbReference type="GO" id="GO:0006355">
    <property type="term" value="P:regulation of DNA-templated transcription"/>
    <property type="evidence" value="ECO:0007669"/>
    <property type="project" value="InterPro"/>
</dbReference>
<accession>A0A934KAC0</accession>
<dbReference type="Proteomes" id="UP000612893">
    <property type="component" value="Unassembled WGS sequence"/>
</dbReference>
<organism evidence="2 3">
    <name type="scientific">Candidatus Nephthysia bennettiae</name>
    <dbReference type="NCBI Taxonomy" id="3127016"/>
    <lineage>
        <taxon>Bacteria</taxon>
        <taxon>Bacillati</taxon>
        <taxon>Candidatus Dormiibacterota</taxon>
        <taxon>Candidatus Dormibacteria</taxon>
        <taxon>Candidatus Dormibacterales</taxon>
        <taxon>Candidatus Dormibacteraceae</taxon>
        <taxon>Candidatus Nephthysia</taxon>
    </lineage>
</organism>